<dbReference type="SMART" id="SM00267">
    <property type="entry name" value="GGDEF"/>
    <property type="match status" value="1"/>
</dbReference>
<keyword evidence="5" id="KW-1185">Reference proteome</keyword>
<accession>A4J6T6</accession>
<dbReference type="InterPro" id="IPR050469">
    <property type="entry name" value="Diguanylate_Cyclase"/>
</dbReference>
<feature type="transmembrane region" description="Helical" evidence="2">
    <location>
        <begin position="121"/>
        <end position="140"/>
    </location>
</feature>
<dbReference type="PANTHER" id="PTHR45138:SF9">
    <property type="entry name" value="DIGUANYLATE CYCLASE DGCM-RELATED"/>
    <property type="match status" value="1"/>
</dbReference>
<reference evidence="4 5" key="1">
    <citation type="submission" date="2007-03" db="EMBL/GenBank/DDBJ databases">
        <title>Complete sequence of Desulfotomaculum reducens MI-1.</title>
        <authorList>
            <consortium name="US DOE Joint Genome Institute"/>
            <person name="Copeland A."/>
            <person name="Lucas S."/>
            <person name="Lapidus A."/>
            <person name="Barry K."/>
            <person name="Detter J.C."/>
            <person name="Glavina del Rio T."/>
            <person name="Hammon N."/>
            <person name="Israni S."/>
            <person name="Dalin E."/>
            <person name="Tice H."/>
            <person name="Pitluck S."/>
            <person name="Sims D."/>
            <person name="Brettin T."/>
            <person name="Bruce D."/>
            <person name="Han C."/>
            <person name="Tapia R."/>
            <person name="Schmutz J."/>
            <person name="Larimer F."/>
            <person name="Land M."/>
            <person name="Hauser L."/>
            <person name="Kyrpides N."/>
            <person name="Kim E."/>
            <person name="Tebo B.M."/>
            <person name="Richardson P."/>
        </authorList>
    </citation>
    <scope>NUCLEOTIDE SEQUENCE [LARGE SCALE GENOMIC DNA]</scope>
    <source>
        <strain evidence="4 5">MI-1</strain>
    </source>
</reference>
<dbReference type="SUPFAM" id="SSF55073">
    <property type="entry name" value="Nucleotide cyclase"/>
    <property type="match status" value="1"/>
</dbReference>
<dbReference type="KEGG" id="drm:Dred_2279"/>
<feature type="transmembrane region" description="Helical" evidence="2">
    <location>
        <begin position="220"/>
        <end position="241"/>
    </location>
</feature>
<evidence type="ECO:0000256" key="2">
    <source>
        <dbReference type="SAM" id="Phobius"/>
    </source>
</evidence>
<dbReference type="FunFam" id="3.30.70.270:FF:000001">
    <property type="entry name" value="Diguanylate cyclase domain protein"/>
    <property type="match status" value="1"/>
</dbReference>
<protein>
    <submittedName>
        <fullName evidence="4">Diguanylate cyclase</fullName>
    </submittedName>
</protein>
<dbReference type="eggNOG" id="COG5001">
    <property type="taxonomic scope" value="Bacteria"/>
</dbReference>
<keyword evidence="2" id="KW-0472">Membrane</keyword>
<dbReference type="HOGENOM" id="CLU_587574_0_0_9"/>
<keyword evidence="1" id="KW-0175">Coiled coil</keyword>
<dbReference type="EMBL" id="CP000612">
    <property type="protein sequence ID" value="ABO50789.1"/>
    <property type="molecule type" value="Genomic_DNA"/>
</dbReference>
<feature type="transmembrane region" description="Helical" evidence="2">
    <location>
        <begin position="192"/>
        <end position="213"/>
    </location>
</feature>
<feature type="transmembrane region" description="Helical" evidence="2">
    <location>
        <begin position="152"/>
        <end position="172"/>
    </location>
</feature>
<feature type="coiled-coil region" evidence="1">
    <location>
        <begin position="276"/>
        <end position="314"/>
    </location>
</feature>
<keyword evidence="2" id="KW-0812">Transmembrane</keyword>
<feature type="transmembrane region" description="Helical" evidence="2">
    <location>
        <begin position="80"/>
        <end position="101"/>
    </location>
</feature>
<evidence type="ECO:0000313" key="5">
    <source>
        <dbReference type="Proteomes" id="UP000001556"/>
    </source>
</evidence>
<dbReference type="GO" id="GO:0052621">
    <property type="term" value="F:diguanylate cyclase activity"/>
    <property type="evidence" value="ECO:0007669"/>
    <property type="project" value="TreeGrafter"/>
</dbReference>
<dbReference type="AlphaFoldDB" id="A4J6T6"/>
<organism evidence="4 5">
    <name type="scientific">Desulforamulus reducens (strain ATCC BAA-1160 / DSM 100696 / MI-1)</name>
    <name type="common">Desulfotomaculum reducens</name>
    <dbReference type="NCBI Taxonomy" id="349161"/>
    <lineage>
        <taxon>Bacteria</taxon>
        <taxon>Bacillati</taxon>
        <taxon>Bacillota</taxon>
        <taxon>Clostridia</taxon>
        <taxon>Eubacteriales</taxon>
        <taxon>Peptococcaceae</taxon>
        <taxon>Desulforamulus</taxon>
    </lineage>
</organism>
<feature type="transmembrane region" description="Helical" evidence="2">
    <location>
        <begin position="51"/>
        <end position="73"/>
    </location>
</feature>
<dbReference type="InterPro" id="IPR043128">
    <property type="entry name" value="Rev_trsase/Diguanyl_cyclase"/>
</dbReference>
<dbReference type="Pfam" id="PF17159">
    <property type="entry name" value="MASE3"/>
    <property type="match status" value="1"/>
</dbReference>
<dbReference type="GO" id="GO:1902201">
    <property type="term" value="P:negative regulation of bacterial-type flagellum-dependent cell motility"/>
    <property type="evidence" value="ECO:0007669"/>
    <property type="project" value="TreeGrafter"/>
</dbReference>
<evidence type="ECO:0000256" key="1">
    <source>
        <dbReference type="SAM" id="Coils"/>
    </source>
</evidence>
<feature type="domain" description="GGDEF" evidence="3">
    <location>
        <begin position="344"/>
        <end position="467"/>
    </location>
</feature>
<keyword evidence="2" id="KW-1133">Transmembrane helix</keyword>
<proteinExistence type="predicted"/>
<evidence type="ECO:0000259" key="3">
    <source>
        <dbReference type="PROSITE" id="PS50887"/>
    </source>
</evidence>
<feature type="transmembrane region" description="Helical" evidence="2">
    <location>
        <begin position="20"/>
        <end position="39"/>
    </location>
</feature>
<dbReference type="CDD" id="cd01949">
    <property type="entry name" value="GGDEF"/>
    <property type="match status" value="1"/>
</dbReference>
<dbReference type="PANTHER" id="PTHR45138">
    <property type="entry name" value="REGULATORY COMPONENTS OF SENSORY TRANSDUCTION SYSTEM"/>
    <property type="match status" value="1"/>
</dbReference>
<dbReference type="RefSeq" id="WP_011878587.1">
    <property type="nucleotide sequence ID" value="NC_009253.1"/>
</dbReference>
<feature type="transmembrane region" description="Helical" evidence="2">
    <location>
        <begin position="253"/>
        <end position="272"/>
    </location>
</feature>
<dbReference type="Gene3D" id="3.30.70.270">
    <property type="match status" value="1"/>
</dbReference>
<sequence length="467" mass="53079">MGLSDHTLKKLRMANLRLKLIIISLICLALYMGVTLLGFNHSYSSAMFLTIHTNIEFFCVFVALGTFTVTWYSYLNNCSFYSYFIGLGLLAVGFIDLFHFYSYEGMPHIFANACANHATQYHVIGRILMALTFLTSIFFYKKEICFVKRHCRFYLLMATMSLVIFVLVTVSFNSSLYPVMYVKDVGLTQAKVFIEYAIIALLVAAVLGYLRLYRQHMDTYLQLIISTLTISIFSELCFISYGDVYDTLNLLGHLFRFASYVLIYVAIFLNNVKKPYLQLVATRSALENANNALEEKVQERTRELQEANDRLVQAVTHDFLTGAINRLEFTNRFNQLKDMATEGTVHSVIALDFDSFKNINDTYGHGVGDECLKTFVQVTQEVIRPTDSVARFGGDEFMLLLPDTPREGARIVGEKIRNHLAKIANPPFTVSMGIAQWPNDGRKEKDLLAHADEALYVAKEKGKNQTV</sequence>
<dbReference type="OrthoDB" id="9783388at2"/>
<name>A4J6T6_DESRM</name>
<dbReference type="NCBIfam" id="TIGR00254">
    <property type="entry name" value="GGDEF"/>
    <property type="match status" value="1"/>
</dbReference>
<dbReference type="InterPro" id="IPR029787">
    <property type="entry name" value="Nucleotide_cyclase"/>
</dbReference>
<dbReference type="Pfam" id="PF00990">
    <property type="entry name" value="GGDEF"/>
    <property type="match status" value="1"/>
</dbReference>
<gene>
    <name evidence="4" type="ordered locus">Dred_2279</name>
</gene>
<dbReference type="InterPro" id="IPR000160">
    <property type="entry name" value="GGDEF_dom"/>
</dbReference>
<dbReference type="InterPro" id="IPR033425">
    <property type="entry name" value="MASE3"/>
</dbReference>
<dbReference type="STRING" id="349161.Dred_2279"/>
<dbReference type="GO" id="GO:0005886">
    <property type="term" value="C:plasma membrane"/>
    <property type="evidence" value="ECO:0007669"/>
    <property type="project" value="TreeGrafter"/>
</dbReference>
<dbReference type="GO" id="GO:0043709">
    <property type="term" value="P:cell adhesion involved in single-species biofilm formation"/>
    <property type="evidence" value="ECO:0007669"/>
    <property type="project" value="TreeGrafter"/>
</dbReference>
<dbReference type="Proteomes" id="UP000001556">
    <property type="component" value="Chromosome"/>
</dbReference>
<evidence type="ECO:0000313" key="4">
    <source>
        <dbReference type="EMBL" id="ABO50789.1"/>
    </source>
</evidence>
<dbReference type="PROSITE" id="PS50887">
    <property type="entry name" value="GGDEF"/>
    <property type="match status" value="1"/>
</dbReference>